<feature type="domain" description="Endonuclease/exonuclease/phosphatase" evidence="1">
    <location>
        <begin position="88"/>
        <end position="191"/>
    </location>
</feature>
<evidence type="ECO:0000313" key="2">
    <source>
        <dbReference type="EMBL" id="KMP06686.1"/>
    </source>
</evidence>
<evidence type="ECO:0000313" key="3">
    <source>
        <dbReference type="Proteomes" id="UP000054565"/>
    </source>
</evidence>
<dbReference type="AlphaFoldDB" id="A0A0J6YD99"/>
<dbReference type="Proteomes" id="UP000054565">
    <property type="component" value="Unassembled WGS sequence"/>
</dbReference>
<gene>
    <name evidence="2" type="ORF">CIRG_06367</name>
</gene>
<dbReference type="Pfam" id="PF14529">
    <property type="entry name" value="Exo_endo_phos_2"/>
    <property type="match status" value="1"/>
</dbReference>
<name>A0A0J6YD99_COCIT</name>
<dbReference type="EMBL" id="DS028096">
    <property type="protein sequence ID" value="KMP06686.1"/>
    <property type="molecule type" value="Genomic_DNA"/>
</dbReference>
<organism evidence="2 3">
    <name type="scientific">Coccidioides immitis RMSCC 2394</name>
    <dbReference type="NCBI Taxonomy" id="404692"/>
    <lineage>
        <taxon>Eukaryota</taxon>
        <taxon>Fungi</taxon>
        <taxon>Dikarya</taxon>
        <taxon>Ascomycota</taxon>
        <taxon>Pezizomycotina</taxon>
        <taxon>Eurotiomycetes</taxon>
        <taxon>Eurotiomycetidae</taxon>
        <taxon>Onygenales</taxon>
        <taxon>Onygenaceae</taxon>
        <taxon>Coccidioides</taxon>
    </lineage>
</organism>
<dbReference type="STRING" id="404692.A0A0J6YD99"/>
<dbReference type="SUPFAM" id="SSF56219">
    <property type="entry name" value="DNase I-like"/>
    <property type="match status" value="1"/>
</dbReference>
<reference evidence="3" key="1">
    <citation type="journal article" date="2010" name="Genome Res.">
        <title>Population genomic sequencing of Coccidioides fungi reveals recent hybridization and transposon control.</title>
        <authorList>
            <person name="Neafsey D.E."/>
            <person name="Barker B.M."/>
            <person name="Sharpton T.J."/>
            <person name="Stajich J.E."/>
            <person name="Park D.J."/>
            <person name="Whiston E."/>
            <person name="Hung C.-Y."/>
            <person name="McMahan C."/>
            <person name="White J."/>
            <person name="Sykes S."/>
            <person name="Heiman D."/>
            <person name="Young S."/>
            <person name="Zeng Q."/>
            <person name="Abouelleil A."/>
            <person name="Aftuck L."/>
            <person name="Bessette D."/>
            <person name="Brown A."/>
            <person name="FitzGerald M."/>
            <person name="Lui A."/>
            <person name="Macdonald J.P."/>
            <person name="Priest M."/>
            <person name="Orbach M.J."/>
            <person name="Galgiani J.N."/>
            <person name="Kirkland T.N."/>
            <person name="Cole G.T."/>
            <person name="Birren B.W."/>
            <person name="Henn M.R."/>
            <person name="Taylor J.W."/>
            <person name="Rounsley S.D."/>
        </authorList>
    </citation>
    <scope>NUCLEOTIDE SEQUENCE [LARGE SCALE GENOMIC DNA]</scope>
    <source>
        <strain evidence="3">RMSCC 2394</strain>
    </source>
</reference>
<dbReference type="InterPro" id="IPR036691">
    <property type="entry name" value="Endo/exonu/phosph_ase_sf"/>
</dbReference>
<dbReference type="InterPro" id="IPR005135">
    <property type="entry name" value="Endo/exonuclease/phosphatase"/>
</dbReference>
<proteinExistence type="predicted"/>
<evidence type="ECO:0000259" key="1">
    <source>
        <dbReference type="Pfam" id="PF14529"/>
    </source>
</evidence>
<dbReference type="GO" id="GO:0003824">
    <property type="term" value="F:catalytic activity"/>
    <property type="evidence" value="ECO:0007669"/>
    <property type="project" value="InterPro"/>
</dbReference>
<dbReference type="Gene3D" id="3.60.10.10">
    <property type="entry name" value="Endonuclease/exonuclease/phosphatase"/>
    <property type="match status" value="1"/>
</dbReference>
<sequence length="223" mass="25983">MDLEGTPTPSLNLSQSHMEYNVMKSKDKIMASLLRDKIITKYNIVAIQEPWRNPFRNTTHNSISQYFELAYMDNRKTRLRMGAREEVICICNVYNPIPNLEPTNSTITTLQQAMLQHWGKEKIIVGDFNLHHPYWRGANIYKKDSESEKLLLLLDEYKLGLLFQPATITYQTKRAETTIDLAMITLEEQPQRDSNGRELIRNFSTSNFSSSCQKQAHWSHLEI</sequence>
<protein>
    <recommendedName>
        <fullName evidence="1">Endonuclease/exonuclease/phosphatase domain-containing protein</fullName>
    </recommendedName>
</protein>
<accession>A0A0J6YD99</accession>